<evidence type="ECO:0000313" key="1">
    <source>
        <dbReference type="EMBL" id="KAI7944464.1"/>
    </source>
</evidence>
<keyword evidence="2" id="KW-1185">Reference proteome</keyword>
<reference evidence="2" key="1">
    <citation type="journal article" date="2018" name="BMC Genomics">
        <title>Genomic insights into host adaptation between the wheat stripe rust pathogen (Puccinia striiformis f. sp. tritici) and the barley stripe rust pathogen (Puccinia striiformis f. sp. hordei).</title>
        <authorList>
            <person name="Xia C."/>
            <person name="Wang M."/>
            <person name="Yin C."/>
            <person name="Cornejo O.E."/>
            <person name="Hulbert S.H."/>
            <person name="Chen X."/>
        </authorList>
    </citation>
    <scope>NUCLEOTIDE SEQUENCE [LARGE SCALE GENOMIC DNA]</scope>
    <source>
        <strain evidence="2">93-210</strain>
    </source>
</reference>
<protein>
    <submittedName>
        <fullName evidence="1">Uncharacterized protein</fullName>
    </submittedName>
</protein>
<evidence type="ECO:0000313" key="2">
    <source>
        <dbReference type="Proteomes" id="UP001060170"/>
    </source>
</evidence>
<dbReference type="Proteomes" id="UP001060170">
    <property type="component" value="Chromosome 10"/>
</dbReference>
<accession>A0ACC0E5R2</accession>
<organism evidence="1 2">
    <name type="scientific">Puccinia striiformis f. sp. tritici</name>
    <dbReference type="NCBI Taxonomy" id="168172"/>
    <lineage>
        <taxon>Eukaryota</taxon>
        <taxon>Fungi</taxon>
        <taxon>Dikarya</taxon>
        <taxon>Basidiomycota</taxon>
        <taxon>Pucciniomycotina</taxon>
        <taxon>Pucciniomycetes</taxon>
        <taxon>Pucciniales</taxon>
        <taxon>Pucciniaceae</taxon>
        <taxon>Puccinia</taxon>
    </lineage>
</organism>
<reference evidence="2" key="2">
    <citation type="journal article" date="2018" name="Mol. Plant Microbe Interact.">
        <title>Genome sequence resources for the wheat stripe rust pathogen (Puccinia striiformis f. sp. tritici) and the barley stripe rust pathogen (Puccinia striiformis f. sp. hordei).</title>
        <authorList>
            <person name="Xia C."/>
            <person name="Wang M."/>
            <person name="Yin C."/>
            <person name="Cornejo O.E."/>
            <person name="Hulbert S.H."/>
            <person name="Chen X."/>
        </authorList>
    </citation>
    <scope>NUCLEOTIDE SEQUENCE [LARGE SCALE GENOMIC DNA]</scope>
    <source>
        <strain evidence="2">93-210</strain>
    </source>
</reference>
<name>A0ACC0E5R2_9BASI</name>
<proteinExistence type="predicted"/>
<gene>
    <name evidence="1" type="ORF">MJO28_010159</name>
</gene>
<sequence>MQPTHSQQHKVTKRSRLRETRRISPQLNRETHFPILKKNPSSQPVIPVNSSGWLHIHPSLELLLPDWSSIDLRAAISISNFPRRLFKMAFITPCQPQIWNKTNVTILLIITCGVMIPLHSAEFSDDLKNKTKSHEVSQRLDPLHPTGENQTPTVLSGKPSSYTPNTMASAVNDSSFASLPGPSEPNGGLLTDPLHSNSGSFPVGVPIAKPSVLVTSALLTAAPATATARSNSSIDSDNSKSKQNQGYNNTMAQHPVLSGSMAISLPTPVTPYIPPQATQPPSPASGVATSSSPSPTTVLEVVTAGEVMPTPTTSTTYVYATNSPTSPGSASPPPSSSGHYLSPSFLSTLAGLGMSFILVVQLICVEAF</sequence>
<reference evidence="1 2" key="3">
    <citation type="journal article" date="2022" name="Microbiol. Spectr.">
        <title>Folding features and dynamics of 3D genome architecture in plant fungal pathogens.</title>
        <authorList>
            <person name="Xia C."/>
        </authorList>
    </citation>
    <scope>NUCLEOTIDE SEQUENCE [LARGE SCALE GENOMIC DNA]</scope>
    <source>
        <strain evidence="1 2">93-210</strain>
    </source>
</reference>
<comment type="caution">
    <text evidence="1">The sequence shown here is derived from an EMBL/GenBank/DDBJ whole genome shotgun (WGS) entry which is preliminary data.</text>
</comment>
<dbReference type="EMBL" id="CM045874">
    <property type="protein sequence ID" value="KAI7944464.1"/>
    <property type="molecule type" value="Genomic_DNA"/>
</dbReference>